<dbReference type="EMBL" id="JBEAFC010000011">
    <property type="protein sequence ID" value="KAL1536379.1"/>
    <property type="molecule type" value="Genomic_DNA"/>
</dbReference>
<gene>
    <name evidence="1" type="ORF">AAHA92_29043</name>
</gene>
<comment type="caution">
    <text evidence="1">The sequence shown here is derived from an EMBL/GenBank/DDBJ whole genome shotgun (WGS) entry which is preliminary data.</text>
</comment>
<reference evidence="1 2" key="1">
    <citation type="submission" date="2024-06" db="EMBL/GenBank/DDBJ databases">
        <title>A chromosome level genome sequence of Diviner's sage (Salvia divinorum).</title>
        <authorList>
            <person name="Ford S.A."/>
            <person name="Ro D.-K."/>
            <person name="Ness R.W."/>
            <person name="Phillips M.A."/>
        </authorList>
    </citation>
    <scope>NUCLEOTIDE SEQUENCE [LARGE SCALE GENOMIC DNA]</scope>
    <source>
        <strain evidence="1">SAF-2024a</strain>
        <tissue evidence="1">Leaf</tissue>
    </source>
</reference>
<sequence length="77" mass="9167">MVVLEMVLPFDNSDMVVSENFALNRRRNSLNFWRSTDLHLTAAQMRETDLWWTPNSVVAFIIDPRRSSPLLVYRRRN</sequence>
<name>A0ABD1FZK7_SALDI</name>
<evidence type="ECO:0000313" key="1">
    <source>
        <dbReference type="EMBL" id="KAL1536379.1"/>
    </source>
</evidence>
<organism evidence="1 2">
    <name type="scientific">Salvia divinorum</name>
    <name type="common">Maria pastora</name>
    <name type="synonym">Diviner's sage</name>
    <dbReference type="NCBI Taxonomy" id="28513"/>
    <lineage>
        <taxon>Eukaryota</taxon>
        <taxon>Viridiplantae</taxon>
        <taxon>Streptophyta</taxon>
        <taxon>Embryophyta</taxon>
        <taxon>Tracheophyta</taxon>
        <taxon>Spermatophyta</taxon>
        <taxon>Magnoliopsida</taxon>
        <taxon>eudicotyledons</taxon>
        <taxon>Gunneridae</taxon>
        <taxon>Pentapetalae</taxon>
        <taxon>asterids</taxon>
        <taxon>lamiids</taxon>
        <taxon>Lamiales</taxon>
        <taxon>Lamiaceae</taxon>
        <taxon>Nepetoideae</taxon>
        <taxon>Mentheae</taxon>
        <taxon>Salviinae</taxon>
        <taxon>Salvia</taxon>
        <taxon>Salvia subgen. Calosphace</taxon>
    </lineage>
</organism>
<evidence type="ECO:0000313" key="2">
    <source>
        <dbReference type="Proteomes" id="UP001567538"/>
    </source>
</evidence>
<protein>
    <submittedName>
        <fullName evidence="1">Uncharacterized protein</fullName>
    </submittedName>
</protein>
<accession>A0ABD1FZK7</accession>
<dbReference type="Proteomes" id="UP001567538">
    <property type="component" value="Unassembled WGS sequence"/>
</dbReference>
<keyword evidence="2" id="KW-1185">Reference proteome</keyword>
<dbReference type="AlphaFoldDB" id="A0ABD1FZK7"/>
<proteinExistence type="predicted"/>